<dbReference type="Proteomes" id="UP000638462">
    <property type="component" value="Unassembled WGS sequence"/>
</dbReference>
<protein>
    <recommendedName>
        <fullName evidence="3">SCP2 domain-containing protein</fullName>
    </recommendedName>
</protein>
<organism evidence="1 2">
    <name type="scientific">Pseudoalteromonas gelatinilytica</name>
    <dbReference type="NCBI Taxonomy" id="1703256"/>
    <lineage>
        <taxon>Bacteria</taxon>
        <taxon>Pseudomonadati</taxon>
        <taxon>Pseudomonadota</taxon>
        <taxon>Gammaproteobacteria</taxon>
        <taxon>Alteromonadales</taxon>
        <taxon>Pseudoalteromonadaceae</taxon>
        <taxon>Pseudoalteromonas</taxon>
    </lineage>
</organism>
<accession>A0ABQ1TRN3</accession>
<gene>
    <name evidence="1" type="ORF">GCM10008027_28630</name>
</gene>
<keyword evidence="2" id="KW-1185">Reference proteome</keyword>
<evidence type="ECO:0000313" key="1">
    <source>
        <dbReference type="EMBL" id="GGF02035.1"/>
    </source>
</evidence>
<dbReference type="RefSeq" id="WP_188729821.1">
    <property type="nucleotide sequence ID" value="NZ_BMIT01000011.1"/>
</dbReference>
<reference evidence="2" key="1">
    <citation type="journal article" date="2019" name="Int. J. Syst. Evol. Microbiol.">
        <title>The Global Catalogue of Microorganisms (GCM) 10K type strain sequencing project: providing services to taxonomists for standard genome sequencing and annotation.</title>
        <authorList>
            <consortium name="The Broad Institute Genomics Platform"/>
            <consortium name="The Broad Institute Genome Sequencing Center for Infectious Disease"/>
            <person name="Wu L."/>
            <person name="Ma J."/>
        </authorList>
    </citation>
    <scope>NUCLEOTIDE SEQUENCE [LARGE SCALE GENOMIC DNA]</scope>
    <source>
        <strain evidence="2">CGMCC 1.15394</strain>
    </source>
</reference>
<evidence type="ECO:0000313" key="2">
    <source>
        <dbReference type="Proteomes" id="UP000638462"/>
    </source>
</evidence>
<proteinExistence type="predicted"/>
<name>A0ABQ1TRN3_9GAMM</name>
<dbReference type="EMBL" id="BMIT01000011">
    <property type="protein sequence ID" value="GGF02035.1"/>
    <property type="molecule type" value="Genomic_DNA"/>
</dbReference>
<sequence length="121" mass="13907">MDLDELNTYLSRLQGQATVEKINVPTEQESGSLKIKFNGDIGTRDNGEIEVEFFDVDSLSLAFSLIGPIKIVIANELVSSYLNQNYLEKNFNFYQLIDDVGVKWWIYAKNFRAKKLPAFYK</sequence>
<evidence type="ECO:0008006" key="3">
    <source>
        <dbReference type="Google" id="ProtNLM"/>
    </source>
</evidence>
<comment type="caution">
    <text evidence="1">The sequence shown here is derived from an EMBL/GenBank/DDBJ whole genome shotgun (WGS) entry which is preliminary data.</text>
</comment>